<evidence type="ECO:0000256" key="1">
    <source>
        <dbReference type="SAM" id="MobiDB-lite"/>
    </source>
</evidence>
<name>A0A0C2MKI4_THEKT</name>
<feature type="compositionally biased region" description="Low complexity" evidence="1">
    <location>
        <begin position="451"/>
        <end position="463"/>
    </location>
</feature>
<gene>
    <name evidence="3" type="ORF">RF11_01762</name>
</gene>
<feature type="region of interest" description="Disordered" evidence="1">
    <location>
        <begin position="71"/>
        <end position="179"/>
    </location>
</feature>
<feature type="compositionally biased region" description="Low complexity" evidence="1">
    <location>
        <begin position="113"/>
        <end position="134"/>
    </location>
</feature>
<dbReference type="Proteomes" id="UP000031668">
    <property type="component" value="Unassembled WGS sequence"/>
</dbReference>
<feature type="compositionally biased region" description="Polar residues" evidence="1">
    <location>
        <begin position="345"/>
        <end position="363"/>
    </location>
</feature>
<feature type="compositionally biased region" description="Low complexity" evidence="1">
    <location>
        <begin position="143"/>
        <end position="179"/>
    </location>
</feature>
<feature type="compositionally biased region" description="Polar residues" evidence="1">
    <location>
        <begin position="71"/>
        <end position="88"/>
    </location>
</feature>
<protein>
    <submittedName>
        <fullName evidence="3">Uncharacterized protein</fullName>
    </submittedName>
</protein>
<feature type="compositionally biased region" description="Polar residues" evidence="1">
    <location>
        <begin position="28"/>
        <end position="41"/>
    </location>
</feature>
<feature type="compositionally biased region" description="Polar residues" evidence="1">
    <location>
        <begin position="464"/>
        <end position="474"/>
    </location>
</feature>
<keyword evidence="4" id="KW-1185">Reference proteome</keyword>
<evidence type="ECO:0000256" key="2">
    <source>
        <dbReference type="SAM" id="Phobius"/>
    </source>
</evidence>
<feature type="compositionally biased region" description="Polar residues" evidence="1">
    <location>
        <begin position="246"/>
        <end position="338"/>
    </location>
</feature>
<dbReference type="AlphaFoldDB" id="A0A0C2MKI4"/>
<evidence type="ECO:0000313" key="4">
    <source>
        <dbReference type="Proteomes" id="UP000031668"/>
    </source>
</evidence>
<evidence type="ECO:0000313" key="3">
    <source>
        <dbReference type="EMBL" id="KII67716.1"/>
    </source>
</evidence>
<feature type="region of interest" description="Disordered" evidence="1">
    <location>
        <begin position="239"/>
        <end position="363"/>
    </location>
</feature>
<comment type="caution">
    <text evidence="3">The sequence shown here is derived from an EMBL/GenBank/DDBJ whole genome shotgun (WGS) entry which is preliminary data.</text>
</comment>
<feature type="region of interest" description="Disordered" evidence="1">
    <location>
        <begin position="195"/>
        <end position="226"/>
    </location>
</feature>
<feature type="compositionally biased region" description="Polar residues" evidence="1">
    <location>
        <begin position="97"/>
        <end position="111"/>
    </location>
</feature>
<feature type="compositionally biased region" description="Polar residues" evidence="1">
    <location>
        <begin position="200"/>
        <end position="210"/>
    </location>
</feature>
<organism evidence="3 4">
    <name type="scientific">Thelohanellus kitauei</name>
    <name type="common">Myxosporean</name>
    <dbReference type="NCBI Taxonomy" id="669202"/>
    <lineage>
        <taxon>Eukaryota</taxon>
        <taxon>Metazoa</taxon>
        <taxon>Cnidaria</taxon>
        <taxon>Myxozoa</taxon>
        <taxon>Myxosporea</taxon>
        <taxon>Bivalvulida</taxon>
        <taxon>Platysporina</taxon>
        <taxon>Myxobolidae</taxon>
        <taxon>Thelohanellus</taxon>
    </lineage>
</organism>
<reference evidence="3 4" key="1">
    <citation type="journal article" date="2014" name="Genome Biol. Evol.">
        <title>The genome of the myxosporean Thelohanellus kitauei shows adaptations to nutrient acquisition within its fish host.</title>
        <authorList>
            <person name="Yang Y."/>
            <person name="Xiong J."/>
            <person name="Zhou Z."/>
            <person name="Huo F."/>
            <person name="Miao W."/>
            <person name="Ran C."/>
            <person name="Liu Y."/>
            <person name="Zhang J."/>
            <person name="Feng J."/>
            <person name="Wang M."/>
            <person name="Wang M."/>
            <person name="Wang L."/>
            <person name="Yao B."/>
        </authorList>
    </citation>
    <scope>NUCLEOTIDE SEQUENCE [LARGE SCALE GENOMIC DNA]</scope>
    <source>
        <strain evidence="3">Wuqing</strain>
    </source>
</reference>
<dbReference type="OMA" id="MINEENC"/>
<feature type="compositionally biased region" description="Polar residues" evidence="1">
    <location>
        <begin position="431"/>
        <end position="450"/>
    </location>
</feature>
<keyword evidence="2" id="KW-0472">Membrane</keyword>
<dbReference type="EMBL" id="JWZT01003119">
    <property type="protein sequence ID" value="KII67716.1"/>
    <property type="molecule type" value="Genomic_DNA"/>
</dbReference>
<feature type="region of interest" description="Disordered" evidence="1">
    <location>
        <begin position="431"/>
        <end position="500"/>
    </location>
</feature>
<sequence length="632" mass="67727">MINEENCSASLDLISLKLEIPAFYSTTEEPFESPASTQQPNFADFTGDQLENDQGPTIIGNSDVAQVSTTIVDESHSGSTPSNSQEGTLESHAPAVDTSSPHQVTTSSFGVHTNEVSSTTTKTQTTASTQNTSVETTISEIATSKGSTSKSTLTESSTVSQANTASASETTSNSTDETVSTLNTLVSKTTQIVGTHRYSTENQQPSSTNAKDSESSQSTIRSQSIIVDSTVSTKNAITTLPPITENPRNTANDSQDSQTTLSGNEEPTNISSQPSTPTENPTTIRVAITTTSHVSNESEQSRENISQKSTISDAGVVISTSKTQTNQKPSTGPSLSEITTEKKPTSTTYHTPASSDGTLVEDSSSESTILVNTHGITSETSTKVFTTDTSPNEKTTKEKSTTNIYYTTNASREAPEEVTFQPSTIIEMTQKVTSTTPPEDHQNPSLGPSSNETATTETDNQTTSRTTATSSKPSTVPVKTPETVNQKEENNSSTTGEKTTIIIPTTNQTTDPKSIHTTTLSNKYGVNISTTTTDLNFTTSNEHRDENIVSMQMQNSQADKIVIGLLITILVISTMMCFFALYKKKRTDEAINRQKSNRGHASIRSRSSITCVNLENGPRTIEIVHPHSMPDD</sequence>
<feature type="transmembrane region" description="Helical" evidence="2">
    <location>
        <begin position="561"/>
        <end position="582"/>
    </location>
</feature>
<keyword evidence="2" id="KW-0812">Transmembrane</keyword>
<feature type="compositionally biased region" description="Low complexity" evidence="1">
    <location>
        <begin position="215"/>
        <end position="226"/>
    </location>
</feature>
<keyword evidence="2" id="KW-1133">Transmembrane helix</keyword>
<accession>A0A0C2MKI4</accession>
<feature type="region of interest" description="Disordered" evidence="1">
    <location>
        <begin position="28"/>
        <end position="55"/>
    </location>
</feature>
<proteinExistence type="predicted"/>